<gene>
    <name evidence="1" type="ORF">EP867_12745</name>
</gene>
<evidence type="ECO:0000313" key="1">
    <source>
        <dbReference type="EMBL" id="RWY39986.1"/>
    </source>
</evidence>
<dbReference type="Proteomes" id="UP000287168">
    <property type="component" value="Unassembled WGS sequence"/>
</dbReference>
<protein>
    <recommendedName>
        <fullName evidence="3">META domain-containing protein</fullName>
    </recommendedName>
</protein>
<keyword evidence="2" id="KW-1185">Reference proteome</keyword>
<evidence type="ECO:0000313" key="2">
    <source>
        <dbReference type="Proteomes" id="UP000287168"/>
    </source>
</evidence>
<evidence type="ECO:0008006" key="3">
    <source>
        <dbReference type="Google" id="ProtNLM"/>
    </source>
</evidence>
<name>A0A444M9Y3_9RHOB</name>
<reference evidence="1 2" key="1">
    <citation type="journal article" date="2015" name="Int. J. Syst. Evol. Microbiol.">
        <title>Gemmobacter intermedius sp. nov., isolated from a white stork (Ciconia ciconia).</title>
        <authorList>
            <person name="Kampfer P."/>
            <person name="Jerzak L."/>
            <person name="Wilharm G."/>
            <person name="Golke J."/>
            <person name="Busse H.J."/>
            <person name="Glaeser S.P."/>
        </authorList>
    </citation>
    <scope>NUCLEOTIDE SEQUENCE [LARGE SCALE GENOMIC DNA]</scope>
    <source>
        <strain evidence="1 2">119/4</strain>
    </source>
</reference>
<dbReference type="AlphaFoldDB" id="A0A444M9Y3"/>
<dbReference type="EMBL" id="SBLC01000018">
    <property type="protein sequence ID" value="RWY39986.1"/>
    <property type="molecule type" value="Genomic_DNA"/>
</dbReference>
<comment type="caution">
    <text evidence="1">The sequence shown here is derived from an EMBL/GenBank/DDBJ whole genome shotgun (WGS) entry which is preliminary data.</text>
</comment>
<dbReference type="OrthoDB" id="9876783at2"/>
<accession>A0A444M9Y3</accession>
<proteinExistence type="predicted"/>
<organism evidence="1 2">
    <name type="scientific">Falsigemmobacter intermedius</name>
    <dbReference type="NCBI Taxonomy" id="1553448"/>
    <lineage>
        <taxon>Bacteria</taxon>
        <taxon>Pseudomonadati</taxon>
        <taxon>Pseudomonadota</taxon>
        <taxon>Alphaproteobacteria</taxon>
        <taxon>Rhodobacterales</taxon>
        <taxon>Paracoccaceae</taxon>
        <taxon>Falsigemmobacter</taxon>
    </lineage>
</organism>
<dbReference type="RefSeq" id="WP_128489815.1">
    <property type="nucleotide sequence ID" value="NZ_JBHLXB010000035.1"/>
</dbReference>
<sequence length="143" mass="14620">MRVQVFAVALLIAVPPPGQTISALELSLRMGAPWTLHLPEAAEGAMGSSLLLHVSPGGALVAAGRLDCGAGWQAEVSGVLPNLSLGPARLVTTGCEVPEAAAQAAAFLEELSQVRRFEEVASGYALVDAAGLPRLTLTGEVQP</sequence>